<organism evidence="13 14">
    <name type="scientific">Chloropicon roscoffensis</name>
    <dbReference type="NCBI Taxonomy" id="1461544"/>
    <lineage>
        <taxon>Eukaryota</taxon>
        <taxon>Viridiplantae</taxon>
        <taxon>Chlorophyta</taxon>
        <taxon>Chloropicophyceae</taxon>
        <taxon>Chloropicales</taxon>
        <taxon>Chloropicaceae</taxon>
        <taxon>Chloropicon</taxon>
    </lineage>
</organism>
<keyword evidence="14" id="KW-1185">Reference proteome</keyword>
<dbReference type="Gene3D" id="3.30.830.10">
    <property type="entry name" value="Metalloenzyme, LuxS/M16 peptidase-like"/>
    <property type="match status" value="4"/>
</dbReference>
<sequence>MVTESLRREGDVGMVPEPASTSAGDDAVVDGLLGEPTQCIRKPDTDHRSYRKVVLENGMCVLLITDPDMKDQDSGEQEGDLDDEDLDGGDEDEGDMEAEVASSGGEDEEEEEEEEEGSSTKKAAVAMCVHTGSFSDYEEIPGVSHFLEHMLFMGSEDFPNENEYDSYLSKNGGMSNAYTDTECTNYYFDVQPKGLRGALMRFAGFFNSPLCKKDAVDREVQAVESEFVQALQNNAARLSQLRCHTATEGHVFRKFSWGNFRSLIEQPTQKGHVPRDLLLKYHKSAYSAERMSLVVLGAEDLATLERWVRELFSAVPCGLGPPVSFSGQGKPYEGGWVYALPMTREGHELHVLFQLPCLHRHYESKPDDYISHLIGHEGEGSLLSVLKQKGLVTHVSAGVAHEGYDRSTIGYMFNVTFVLTEKGLRFGRDGFGVVEYLFAYINLVRAAGPQRWIWDEISAASKMRFKFAAEDEAADYVQELAVNLRLYKTEHALEGDYLHATWDPELVQRTLGLLVPKNMRVEVQSSSFEGRAFEREEPWFRVPYSARRLTDEESEALARFTDAPGLSLPPRNKFLPTDFGIRTQDLAPGERSWLDKASAFGCPTPEALLCPPLLVSSSQDTEAWYKHDRFFRTPKLALLCSFEPDDARSTAERCVLLKLATRVLEDSLVETTYLADVADLSTHVYSNGDRLELRLEGFSHKLPTLLTEVLGGMASLEPDGERFEACRETLRRALKNSIFKPSRHAAYLRLLSLQLESWPLENQLEALEGLTAEKCRDFVRGLLSSSRRQVLIHGNATTEEAKSMVAEARSKFSAGPPRGPFVKRLALLKPGQRFVHSALAQNPQEKNSASEVYFQVGEENDSDYAALSLLEQLVYEPFFDQLRTKEQLGYSVSCGVRNTFGVLGFCFSVVSAKVSPPEIEERVESFLEQFVETVRGMAEEEWRQNVKSAVEAKHQQDQTLGEEAERHWGQLSSGRYEFFQQLEIAERISSTTKEAFLAWFGRHISAKSDERRALRVRVFGRESEGRGEDQGSYSAGDLMNFREEVAALERKTEPAREGEHPKC</sequence>
<proteinExistence type="inferred from homology"/>
<evidence type="ECO:0000256" key="2">
    <source>
        <dbReference type="ARBA" id="ARBA00022670"/>
    </source>
</evidence>
<dbReference type="Proteomes" id="UP001472866">
    <property type="component" value="Chromosome 02"/>
</dbReference>
<dbReference type="GO" id="GO:0004222">
    <property type="term" value="F:metalloendopeptidase activity"/>
    <property type="evidence" value="ECO:0007669"/>
    <property type="project" value="InterPro"/>
</dbReference>
<dbReference type="FunFam" id="3.30.830.10:FF:000005">
    <property type="entry name" value="nardilysin isoform X1"/>
    <property type="match status" value="1"/>
</dbReference>
<evidence type="ECO:0000259" key="11">
    <source>
        <dbReference type="Pfam" id="PF16187"/>
    </source>
</evidence>
<comment type="similarity">
    <text evidence="1 7">Belongs to the peptidase M16 family.</text>
</comment>
<evidence type="ECO:0000256" key="8">
    <source>
        <dbReference type="SAM" id="MobiDB-lite"/>
    </source>
</evidence>
<dbReference type="InterPro" id="IPR054734">
    <property type="entry name" value="PqqF-like_C_4"/>
</dbReference>
<dbReference type="InterPro" id="IPR050626">
    <property type="entry name" value="Peptidase_M16"/>
</dbReference>
<feature type="compositionally biased region" description="Acidic residues" evidence="8">
    <location>
        <begin position="74"/>
        <end position="98"/>
    </location>
</feature>
<feature type="domain" description="Peptidase M16 middle/third" evidence="11">
    <location>
        <begin position="465"/>
        <end position="766"/>
    </location>
</feature>
<name>A0AAX4P1U0_9CHLO</name>
<feature type="domain" description="Coenzyme PQQ synthesis protein F-like C-terminal lobe" evidence="12">
    <location>
        <begin position="869"/>
        <end position="968"/>
    </location>
</feature>
<evidence type="ECO:0000259" key="12">
    <source>
        <dbReference type="Pfam" id="PF22456"/>
    </source>
</evidence>
<dbReference type="AlphaFoldDB" id="A0AAX4P1U0"/>
<dbReference type="PANTHER" id="PTHR43690:SF18">
    <property type="entry name" value="INSULIN-DEGRADING ENZYME-RELATED"/>
    <property type="match status" value="1"/>
</dbReference>
<dbReference type="Pfam" id="PF05193">
    <property type="entry name" value="Peptidase_M16_C"/>
    <property type="match status" value="1"/>
</dbReference>
<feature type="domain" description="Peptidase M16 C-terminal" evidence="10">
    <location>
        <begin position="274"/>
        <end position="457"/>
    </location>
</feature>
<feature type="compositionally biased region" description="Basic and acidic residues" evidence="8">
    <location>
        <begin position="1"/>
        <end position="11"/>
    </location>
</feature>
<feature type="region of interest" description="Disordered" evidence="8">
    <location>
        <begin position="1"/>
        <end position="30"/>
    </location>
</feature>
<keyword evidence="6 13" id="KW-0482">Metalloprotease</keyword>
<dbReference type="PROSITE" id="PS00143">
    <property type="entry name" value="INSULINASE"/>
    <property type="match status" value="1"/>
</dbReference>
<reference evidence="13 14" key="1">
    <citation type="submission" date="2024-03" db="EMBL/GenBank/DDBJ databases">
        <title>Complete genome sequence of the green alga Chloropicon roscoffensis RCC1871.</title>
        <authorList>
            <person name="Lemieux C."/>
            <person name="Pombert J.-F."/>
            <person name="Otis C."/>
            <person name="Turmel M."/>
        </authorList>
    </citation>
    <scope>NUCLEOTIDE SEQUENCE [LARGE SCALE GENOMIC DNA]</scope>
    <source>
        <strain evidence="13 14">RCC1871</strain>
    </source>
</reference>
<evidence type="ECO:0000313" key="14">
    <source>
        <dbReference type="Proteomes" id="UP001472866"/>
    </source>
</evidence>
<dbReference type="EMBL" id="CP151502">
    <property type="protein sequence ID" value="WZN60262.1"/>
    <property type="molecule type" value="Genomic_DNA"/>
</dbReference>
<dbReference type="PANTHER" id="PTHR43690">
    <property type="entry name" value="NARDILYSIN"/>
    <property type="match status" value="1"/>
</dbReference>
<protein>
    <submittedName>
        <fullName evidence="13">Insulinase-like metalloprotease</fullName>
    </submittedName>
</protein>
<dbReference type="Pfam" id="PF00675">
    <property type="entry name" value="Peptidase_M16"/>
    <property type="match status" value="1"/>
</dbReference>
<evidence type="ECO:0000256" key="3">
    <source>
        <dbReference type="ARBA" id="ARBA00022723"/>
    </source>
</evidence>
<feature type="compositionally biased region" description="Acidic residues" evidence="8">
    <location>
        <begin position="105"/>
        <end position="117"/>
    </location>
</feature>
<evidence type="ECO:0000256" key="1">
    <source>
        <dbReference type="ARBA" id="ARBA00007261"/>
    </source>
</evidence>
<dbReference type="Pfam" id="PF16187">
    <property type="entry name" value="Peptidase_M16_M"/>
    <property type="match status" value="1"/>
</dbReference>
<dbReference type="InterPro" id="IPR011765">
    <property type="entry name" value="Pept_M16_N"/>
</dbReference>
<evidence type="ECO:0000256" key="4">
    <source>
        <dbReference type="ARBA" id="ARBA00022801"/>
    </source>
</evidence>
<evidence type="ECO:0000259" key="9">
    <source>
        <dbReference type="Pfam" id="PF00675"/>
    </source>
</evidence>
<feature type="domain" description="Peptidase M16 N-terminal" evidence="9">
    <location>
        <begin position="118"/>
        <end position="242"/>
    </location>
</feature>
<feature type="region of interest" description="Disordered" evidence="8">
    <location>
        <begin position="1044"/>
        <end position="1063"/>
    </location>
</feature>
<keyword evidence="5" id="KW-0862">Zinc</keyword>
<keyword evidence="2" id="KW-0645">Protease</keyword>
<evidence type="ECO:0000259" key="10">
    <source>
        <dbReference type="Pfam" id="PF05193"/>
    </source>
</evidence>
<evidence type="ECO:0000256" key="5">
    <source>
        <dbReference type="ARBA" id="ARBA00022833"/>
    </source>
</evidence>
<dbReference type="GO" id="GO:0005737">
    <property type="term" value="C:cytoplasm"/>
    <property type="evidence" value="ECO:0007669"/>
    <property type="project" value="UniProtKB-ARBA"/>
</dbReference>
<evidence type="ECO:0000256" key="7">
    <source>
        <dbReference type="RuleBase" id="RU004447"/>
    </source>
</evidence>
<evidence type="ECO:0000313" key="13">
    <source>
        <dbReference type="EMBL" id="WZN60262.1"/>
    </source>
</evidence>
<dbReference type="GO" id="GO:0006508">
    <property type="term" value="P:proteolysis"/>
    <property type="evidence" value="ECO:0007669"/>
    <property type="project" value="UniProtKB-KW"/>
</dbReference>
<dbReference type="GO" id="GO:0046872">
    <property type="term" value="F:metal ion binding"/>
    <property type="evidence" value="ECO:0007669"/>
    <property type="project" value="UniProtKB-KW"/>
</dbReference>
<dbReference type="InterPro" id="IPR007863">
    <property type="entry name" value="Peptidase_M16_C"/>
</dbReference>
<dbReference type="SUPFAM" id="SSF63411">
    <property type="entry name" value="LuxS/MPP-like metallohydrolase"/>
    <property type="match status" value="4"/>
</dbReference>
<accession>A0AAX4P1U0</accession>
<keyword evidence="3" id="KW-0479">Metal-binding</keyword>
<dbReference type="InterPro" id="IPR011249">
    <property type="entry name" value="Metalloenz_LuxS/M16"/>
</dbReference>
<dbReference type="InterPro" id="IPR032632">
    <property type="entry name" value="Peptidase_M16_M"/>
</dbReference>
<dbReference type="InterPro" id="IPR001431">
    <property type="entry name" value="Pept_M16_Zn_BS"/>
</dbReference>
<feature type="region of interest" description="Disordered" evidence="8">
    <location>
        <begin position="66"/>
        <end position="122"/>
    </location>
</feature>
<keyword evidence="4" id="KW-0378">Hydrolase</keyword>
<dbReference type="Pfam" id="PF22456">
    <property type="entry name" value="PqqF-like_C_4"/>
    <property type="match status" value="1"/>
</dbReference>
<evidence type="ECO:0000256" key="6">
    <source>
        <dbReference type="ARBA" id="ARBA00023049"/>
    </source>
</evidence>
<gene>
    <name evidence="13" type="ORF">HKI87_02g17910</name>
</gene>